<proteinExistence type="predicted"/>
<dbReference type="EMBL" id="VUMT01000006">
    <property type="protein sequence ID" value="MSS63409.1"/>
    <property type="molecule type" value="Genomic_DNA"/>
</dbReference>
<sequence length="278" mass="33472">MFGYVTINQKQLSEEDYRIYHAFYCGLCQTLKKRYGRIGQIMLNNDMTFLVILLSALYEEKEEPSEYRCLLHPNRKEPLIQNKFTEYAADMTVLLTYHKCIDDWKDERSVSKKGLSMVIQKQYNQIADHYTRQARAIEEYMKQIRNAERDYCSDIDYMSGLTGLFLAELFVYQEDEWKETMMQIGYYLGKFIYLMDAYEDQKIDRKKKNYNIFLLKQEENSKFEENDMIHQILTLMMAECSKAFERLPIIQYADILRNILYSGVWFKYEWIRKKGSVK</sequence>
<accession>A0A6L5XXT1</accession>
<dbReference type="AlphaFoldDB" id="A0A6L5XXT1"/>
<keyword evidence="2" id="KW-1185">Reference proteome</keyword>
<dbReference type="Proteomes" id="UP000482209">
    <property type="component" value="Unassembled WGS sequence"/>
</dbReference>
<gene>
    <name evidence="1" type="ORF">FYJ58_05895</name>
</gene>
<reference evidence="1 2" key="1">
    <citation type="submission" date="2019-08" db="EMBL/GenBank/DDBJ databases">
        <title>In-depth cultivation of the pig gut microbiome towards novel bacterial diversity and tailored functional studies.</title>
        <authorList>
            <person name="Wylensek D."/>
            <person name="Hitch T.C.A."/>
            <person name="Clavel T."/>
        </authorList>
    </citation>
    <scope>NUCLEOTIDE SEQUENCE [LARGE SCALE GENOMIC DNA]</scope>
    <source>
        <strain evidence="1 2">WCA-693-APC-MOT-I</strain>
    </source>
</reference>
<evidence type="ECO:0000313" key="2">
    <source>
        <dbReference type="Proteomes" id="UP000482209"/>
    </source>
</evidence>
<name>A0A6L5XXT1_9FIRM</name>
<protein>
    <submittedName>
        <fullName evidence="1">Uncharacterized protein</fullName>
    </submittedName>
</protein>
<comment type="caution">
    <text evidence="1">The sequence shown here is derived from an EMBL/GenBank/DDBJ whole genome shotgun (WGS) entry which is preliminary data.</text>
</comment>
<evidence type="ECO:0000313" key="1">
    <source>
        <dbReference type="EMBL" id="MSS63409.1"/>
    </source>
</evidence>
<dbReference type="Pfam" id="PF18937">
    <property type="entry name" value="DUF5685"/>
    <property type="match status" value="1"/>
</dbReference>
<organism evidence="1 2">
    <name type="scientific">Velocimicrobium porci</name>
    <dbReference type="NCBI Taxonomy" id="2606634"/>
    <lineage>
        <taxon>Bacteria</taxon>
        <taxon>Bacillati</taxon>
        <taxon>Bacillota</taxon>
        <taxon>Clostridia</taxon>
        <taxon>Lachnospirales</taxon>
        <taxon>Lachnospiraceae</taxon>
        <taxon>Velocimicrobium</taxon>
    </lineage>
</organism>
<dbReference type="InterPro" id="IPR043740">
    <property type="entry name" value="DUF5685"/>
</dbReference>
<dbReference type="RefSeq" id="WP_154518682.1">
    <property type="nucleotide sequence ID" value="NZ_VUMT01000006.1"/>
</dbReference>